<keyword evidence="1" id="KW-0472">Membrane</keyword>
<organism evidence="2 3">
    <name type="scientific">Halobacillus dabanensis</name>
    <dbReference type="NCBI Taxonomy" id="240302"/>
    <lineage>
        <taxon>Bacteria</taxon>
        <taxon>Bacillati</taxon>
        <taxon>Bacillota</taxon>
        <taxon>Bacilli</taxon>
        <taxon>Bacillales</taxon>
        <taxon>Bacillaceae</taxon>
        <taxon>Halobacillus</taxon>
    </lineage>
</organism>
<feature type="transmembrane region" description="Helical" evidence="1">
    <location>
        <begin position="41"/>
        <end position="59"/>
    </location>
</feature>
<evidence type="ECO:0000313" key="2">
    <source>
        <dbReference type="EMBL" id="SFJ26861.1"/>
    </source>
</evidence>
<accession>A0A1I3Q078</accession>
<dbReference type="Proteomes" id="UP000183557">
    <property type="component" value="Unassembled WGS sequence"/>
</dbReference>
<dbReference type="RefSeq" id="WP_075034933.1">
    <property type="nucleotide sequence ID" value="NZ_FOSB01000001.1"/>
</dbReference>
<keyword evidence="3" id="KW-1185">Reference proteome</keyword>
<name>A0A1I3Q078_HALDA</name>
<reference evidence="3" key="1">
    <citation type="submission" date="2016-10" db="EMBL/GenBank/DDBJ databases">
        <authorList>
            <person name="Varghese N."/>
            <person name="Submissions S."/>
        </authorList>
    </citation>
    <scope>NUCLEOTIDE SEQUENCE [LARGE SCALE GENOMIC DNA]</scope>
    <source>
        <strain evidence="3">CGMCC 1.3704</strain>
    </source>
</reference>
<keyword evidence="1" id="KW-1133">Transmembrane helix</keyword>
<evidence type="ECO:0000313" key="3">
    <source>
        <dbReference type="Proteomes" id="UP000183557"/>
    </source>
</evidence>
<protein>
    <submittedName>
        <fullName evidence="2">Uncharacterized protein</fullName>
    </submittedName>
</protein>
<proteinExistence type="predicted"/>
<sequence>MEVQIVVIILLLSVVLDYLWFDQDGKRWGWLKHWTRMQKTLFLSSFLLAALVIYIGLSLEYL</sequence>
<dbReference type="EMBL" id="FOSB01000001">
    <property type="protein sequence ID" value="SFJ26861.1"/>
    <property type="molecule type" value="Genomic_DNA"/>
</dbReference>
<gene>
    <name evidence="2" type="ORF">SAMN04487936_101489</name>
</gene>
<evidence type="ECO:0000256" key="1">
    <source>
        <dbReference type="SAM" id="Phobius"/>
    </source>
</evidence>
<dbReference type="AlphaFoldDB" id="A0A1I3Q078"/>
<feature type="transmembrane region" description="Helical" evidence="1">
    <location>
        <begin position="6"/>
        <end position="21"/>
    </location>
</feature>
<keyword evidence="1" id="KW-0812">Transmembrane</keyword>